<dbReference type="PANTHER" id="PTHR42770:SF18">
    <property type="entry name" value="ARGININE_AGMATINE ANTIPORTER"/>
    <property type="match status" value="1"/>
</dbReference>
<proteinExistence type="predicted"/>
<reference evidence="7 8" key="1">
    <citation type="journal article" date="2015" name="BMC Genomics">
        <title>Comparative genomics of Fructobacillus spp. and Leuconostoc spp. reveals niche-specific evolution of Fructobacillus spp.</title>
        <authorList>
            <person name="Endo A."/>
            <person name="Tanizawa Y."/>
            <person name="Tanaka N."/>
            <person name="Maeno S."/>
            <person name="Kumar H."/>
            <person name="Shiwa Y."/>
            <person name="Okada S."/>
            <person name="Yoshikawa H."/>
            <person name="Dicks L."/>
            <person name="Nakagawa J."/>
            <person name="Arita M."/>
        </authorList>
    </citation>
    <scope>NUCLEOTIDE SEQUENCE [LARGE SCALE GENOMIC DNA]</scope>
    <source>
        <strain evidence="7 8">DSM 15468</strain>
    </source>
</reference>
<dbReference type="EMBL" id="DF968067">
    <property type="protein sequence ID" value="GAP03251.1"/>
    <property type="molecule type" value="Genomic_DNA"/>
</dbReference>
<evidence type="ECO:0000313" key="8">
    <source>
        <dbReference type="Proteomes" id="UP000061227"/>
    </source>
</evidence>
<protein>
    <submittedName>
        <fullName evidence="7">Putative amino acid transporter protein</fullName>
    </submittedName>
</protein>
<keyword evidence="5 6" id="KW-0472">Membrane</keyword>
<feature type="transmembrane region" description="Helical" evidence="6">
    <location>
        <begin position="226"/>
        <end position="251"/>
    </location>
</feature>
<evidence type="ECO:0000256" key="3">
    <source>
        <dbReference type="ARBA" id="ARBA00022692"/>
    </source>
</evidence>
<feature type="transmembrane region" description="Helical" evidence="6">
    <location>
        <begin position="404"/>
        <end position="422"/>
    </location>
</feature>
<dbReference type="OrthoDB" id="3181223at2"/>
<feature type="transmembrane region" description="Helical" evidence="6">
    <location>
        <begin position="193"/>
        <end position="214"/>
    </location>
</feature>
<dbReference type="InterPro" id="IPR050367">
    <property type="entry name" value="APC_superfamily"/>
</dbReference>
<dbReference type="Gene3D" id="1.20.1740.10">
    <property type="entry name" value="Amino acid/polyamine transporter I"/>
    <property type="match status" value="1"/>
</dbReference>
<evidence type="ECO:0000256" key="6">
    <source>
        <dbReference type="SAM" id="Phobius"/>
    </source>
</evidence>
<evidence type="ECO:0000256" key="2">
    <source>
        <dbReference type="ARBA" id="ARBA00022475"/>
    </source>
</evidence>
<dbReference type="PIRSF" id="PIRSF006060">
    <property type="entry name" value="AA_transporter"/>
    <property type="match status" value="1"/>
</dbReference>
<feature type="transmembrane region" description="Helical" evidence="6">
    <location>
        <begin position="320"/>
        <end position="337"/>
    </location>
</feature>
<sequence>MTTDSKHKIGFLSIIFLGINGIIGSGIFLLPGTGMKLFGPASILVLLFDAALAFVIAMCFAECASFFSKTGGPFLYAKEAFGEFVGFEVGFVTWAIRIIAEATLYVAFATALGAAFPALAGPVAKDVIVTIMFVLLGLLNISGAKITSWVANVATVSKLVPILLVIIVGLFFINTKNFEPFFVQKLTTAPNFAAAAITLFYVFTGFEGTVVIAGELKDAKKNLPKALMISVGTVVIIYILIMVTSIGVLGPDLKNSAAPLKDTFTKIAGNFGGNLITLGTLLSIGGICISSSFITPRSGVALAEDKMMPKVLAKTNQREAPYVSIIVSSLISLAIAYSDTFTALAQISAVSRFAQFIPTCIAVLVFRRTKKDVAHSFKTPLGPTIPLIALAASGWLLWHVDVKSLVWGLGGLVIAVPFYFIAKWNNQRTQAN</sequence>
<dbReference type="InterPro" id="IPR002293">
    <property type="entry name" value="AA/rel_permease1"/>
</dbReference>
<keyword evidence="8" id="KW-1185">Reference proteome</keyword>
<feature type="transmembrane region" description="Helical" evidence="6">
    <location>
        <begin position="9"/>
        <end position="31"/>
    </location>
</feature>
<dbReference type="PANTHER" id="PTHR42770">
    <property type="entry name" value="AMINO ACID TRANSPORTER-RELATED"/>
    <property type="match status" value="1"/>
</dbReference>
<organism evidence="7 8">
    <name type="scientific">Fructobacillus pseudoficulneus</name>
    <dbReference type="NCBI Taxonomy" id="220714"/>
    <lineage>
        <taxon>Bacteria</taxon>
        <taxon>Bacillati</taxon>
        <taxon>Bacillota</taxon>
        <taxon>Bacilli</taxon>
        <taxon>Lactobacillales</taxon>
        <taxon>Lactobacillaceae</taxon>
        <taxon>Fructobacillus</taxon>
    </lineage>
</organism>
<dbReference type="GO" id="GO:0005886">
    <property type="term" value="C:plasma membrane"/>
    <property type="evidence" value="ECO:0007669"/>
    <property type="project" value="UniProtKB-SubCell"/>
</dbReference>
<feature type="transmembrane region" description="Helical" evidence="6">
    <location>
        <begin position="37"/>
        <end position="61"/>
    </location>
</feature>
<dbReference type="GO" id="GO:0022857">
    <property type="term" value="F:transmembrane transporter activity"/>
    <property type="evidence" value="ECO:0007669"/>
    <property type="project" value="InterPro"/>
</dbReference>
<dbReference type="RefSeq" id="WP_059378784.1">
    <property type="nucleotide sequence ID" value="NZ_DF968067.1"/>
</dbReference>
<dbReference type="Proteomes" id="UP000061227">
    <property type="component" value="Unassembled WGS sequence"/>
</dbReference>
<keyword evidence="2" id="KW-1003">Cell membrane</keyword>
<name>A0A3F3GV30_9LACO</name>
<accession>A0A3F3GV30</accession>
<keyword evidence="3 6" id="KW-0812">Transmembrane</keyword>
<keyword evidence="4 6" id="KW-1133">Transmembrane helix</keyword>
<evidence type="ECO:0000256" key="4">
    <source>
        <dbReference type="ARBA" id="ARBA00022989"/>
    </source>
</evidence>
<evidence type="ECO:0000313" key="7">
    <source>
        <dbReference type="EMBL" id="GAP03251.1"/>
    </source>
</evidence>
<feature type="transmembrane region" description="Helical" evidence="6">
    <location>
        <begin position="271"/>
        <end position="299"/>
    </location>
</feature>
<evidence type="ECO:0000256" key="1">
    <source>
        <dbReference type="ARBA" id="ARBA00004651"/>
    </source>
</evidence>
<dbReference type="AlphaFoldDB" id="A0A3F3GV30"/>
<dbReference type="STRING" id="220714.SAMN05660469_1011"/>
<feature type="transmembrane region" description="Helical" evidence="6">
    <location>
        <begin position="343"/>
        <end position="367"/>
    </location>
</feature>
<feature type="transmembrane region" description="Helical" evidence="6">
    <location>
        <begin position="102"/>
        <end position="121"/>
    </location>
</feature>
<feature type="transmembrane region" description="Helical" evidence="6">
    <location>
        <begin position="379"/>
        <end position="398"/>
    </location>
</feature>
<dbReference type="Pfam" id="PF13520">
    <property type="entry name" value="AA_permease_2"/>
    <property type="match status" value="1"/>
</dbReference>
<feature type="transmembrane region" description="Helical" evidence="6">
    <location>
        <begin position="156"/>
        <end position="173"/>
    </location>
</feature>
<comment type="subcellular location">
    <subcellularLocation>
        <location evidence="1">Cell membrane</location>
        <topology evidence="1">Multi-pass membrane protein</topology>
    </subcellularLocation>
</comment>
<feature type="transmembrane region" description="Helical" evidence="6">
    <location>
        <begin position="127"/>
        <end position="144"/>
    </location>
</feature>
<gene>
    <name evidence="7" type="ORF">FPFC_050680</name>
</gene>
<evidence type="ECO:0000256" key="5">
    <source>
        <dbReference type="ARBA" id="ARBA00023136"/>
    </source>
</evidence>